<keyword evidence="2" id="KW-1185">Reference proteome</keyword>
<gene>
    <name evidence="1" type="ORF">EJ357_29805</name>
</gene>
<proteinExistence type="predicted"/>
<protein>
    <submittedName>
        <fullName evidence="1">Uncharacterized protein</fullName>
    </submittedName>
</protein>
<evidence type="ECO:0000313" key="2">
    <source>
        <dbReference type="Proteomes" id="UP000280298"/>
    </source>
</evidence>
<dbReference type="AlphaFoldDB" id="A0A3Q9EWJ0"/>
<sequence length="111" mass="11601">MFDYLWGTPAESAFEALHSIPGAAPTNYVEIGSVAGEDAAVPASLLRSRPFRLSGSGIGSFPVDRYLVQGVAYLQVLADGKITVDATTYPLEQCTDAWNAGPGPRAVLTAG</sequence>
<dbReference type="EMBL" id="CP034539">
    <property type="protein sequence ID" value="AZQ37124.1"/>
    <property type="molecule type" value="Genomic_DNA"/>
</dbReference>
<dbReference type="OrthoDB" id="9787435at2"/>
<reference evidence="1 2" key="1">
    <citation type="journal article" date="2019" name="Int. J. Syst. Evol. Microbiol.">
        <title>Streptomyces cyaneochromogenes sp. nov., a blue pigment-producing actinomycete from manganese-contaminated soil.</title>
        <authorList>
            <person name="Tang X."/>
            <person name="Zhao J."/>
            <person name="Li K."/>
            <person name="Chen Z."/>
            <person name="Sun Y."/>
            <person name="Gao J."/>
        </authorList>
    </citation>
    <scope>NUCLEOTIDE SEQUENCE [LARGE SCALE GENOMIC DNA]</scope>
    <source>
        <strain evidence="1 2">MK-45</strain>
    </source>
</reference>
<dbReference type="Proteomes" id="UP000280298">
    <property type="component" value="Chromosome"/>
</dbReference>
<evidence type="ECO:0000313" key="1">
    <source>
        <dbReference type="EMBL" id="AZQ37124.1"/>
    </source>
</evidence>
<name>A0A3Q9EWJ0_9ACTN</name>
<organism evidence="1 2">
    <name type="scientific">Streptomyces cyaneochromogenes</name>
    <dbReference type="NCBI Taxonomy" id="2496836"/>
    <lineage>
        <taxon>Bacteria</taxon>
        <taxon>Bacillati</taxon>
        <taxon>Actinomycetota</taxon>
        <taxon>Actinomycetes</taxon>
        <taxon>Kitasatosporales</taxon>
        <taxon>Streptomycetaceae</taxon>
        <taxon>Streptomyces</taxon>
    </lineage>
</organism>
<accession>A0A3Q9EWJ0</accession>
<dbReference type="KEGG" id="scya:EJ357_29805"/>